<keyword evidence="6" id="KW-1133">Transmembrane helix</keyword>
<evidence type="ECO:0000259" key="8">
    <source>
        <dbReference type="Pfam" id="PF11960"/>
    </source>
</evidence>
<evidence type="ECO:0000256" key="1">
    <source>
        <dbReference type="ARBA" id="ARBA00004370"/>
    </source>
</evidence>
<dbReference type="OrthoDB" id="1461976at2759"/>
<evidence type="ECO:0000256" key="2">
    <source>
        <dbReference type="ARBA" id="ARBA00005189"/>
    </source>
</evidence>
<evidence type="ECO:0000256" key="6">
    <source>
        <dbReference type="SAM" id="Phobius"/>
    </source>
</evidence>
<dbReference type="InterPro" id="IPR021863">
    <property type="entry name" value="FAS_N"/>
</dbReference>
<proteinExistence type="inferred from homology"/>
<comment type="pathway">
    <text evidence="2">Lipid metabolism.</text>
</comment>
<keyword evidence="4" id="KW-0560">Oxidoreductase</keyword>
<evidence type="ECO:0000313" key="9">
    <source>
        <dbReference type="EMBL" id="URE43434.1"/>
    </source>
</evidence>
<dbReference type="Pfam" id="PF11960">
    <property type="entry name" value="DUF3474"/>
    <property type="match status" value="1"/>
</dbReference>
<evidence type="ECO:0000259" key="7">
    <source>
        <dbReference type="Pfam" id="PF00487"/>
    </source>
</evidence>
<feature type="domain" description="Fatty acid desaturase" evidence="7">
    <location>
        <begin position="167"/>
        <end position="249"/>
    </location>
</feature>
<comment type="subcellular location">
    <subcellularLocation>
        <location evidence="1">Membrane</location>
    </subcellularLocation>
</comment>
<dbReference type="InterPro" id="IPR012171">
    <property type="entry name" value="Fatty_acid_desaturase"/>
</dbReference>
<feature type="transmembrane region" description="Helical" evidence="6">
    <location>
        <begin position="57"/>
        <end position="80"/>
    </location>
</feature>
<keyword evidence="10" id="KW-1185">Reference proteome</keyword>
<dbReference type="Pfam" id="PF00487">
    <property type="entry name" value="FA_desaturase"/>
    <property type="match status" value="1"/>
</dbReference>
<feature type="transmembrane region" description="Helical" evidence="6">
    <location>
        <begin position="86"/>
        <end position="108"/>
    </location>
</feature>
<feature type="transmembrane region" description="Helical" evidence="6">
    <location>
        <begin position="162"/>
        <end position="185"/>
    </location>
</feature>
<gene>
    <name evidence="9" type="ORF">MUK42_13688</name>
</gene>
<evidence type="ECO:0000313" key="10">
    <source>
        <dbReference type="Proteomes" id="UP001055439"/>
    </source>
</evidence>
<sequence length="340" mass="39359">MVAMTKRDDGEVVNGEEGKFEAGRPPPFRIGDIRVAIPSHCWVKNPWRSMSYVLRDAVVIAALAAAAGYLDSWIIWPIYWLAQGTMFWAVFVLGHDWYLHICLCPSTLGRRRWPWKLLQQRVAEQCGGALASLQHSGALPWMLPEKTYRGMKPNGRKMRFSLPYPLFAFPAYLVFVMWLDLVTYLHHHGYHEKLPWYRGKEWSYLRGGLTTIDRDYGWINNIHHDIGTHVIHHLFPQIPHYNLVEAVSLHSPMTSYCFPLPSHHRHCTDLASVICFQTKAAKPVLGKYYREPEKSGPLPLHLLGVLLRSLRVDHFVSDEGEVVYYQTDPRLYGDWQQKSK</sequence>
<name>A0A9E7I7N2_9LILI</name>
<dbReference type="InterPro" id="IPR005804">
    <property type="entry name" value="FA_desaturase_dom"/>
</dbReference>
<evidence type="ECO:0000256" key="3">
    <source>
        <dbReference type="ARBA" id="ARBA00009295"/>
    </source>
</evidence>
<dbReference type="Proteomes" id="UP001055439">
    <property type="component" value="Chromosome 9"/>
</dbReference>
<accession>A0A9E7I7N2</accession>
<reference evidence="9" key="1">
    <citation type="submission" date="2022-05" db="EMBL/GenBank/DDBJ databases">
        <title>The Musa troglodytarum L. genome provides insights into the mechanism of non-climacteric behaviour and enrichment of carotenoids.</title>
        <authorList>
            <person name="Wang J."/>
        </authorList>
    </citation>
    <scope>NUCLEOTIDE SEQUENCE</scope>
    <source>
        <tissue evidence="9">Leaf</tissue>
    </source>
</reference>
<organism evidence="9 10">
    <name type="scientific">Musa troglodytarum</name>
    <name type="common">fe'i banana</name>
    <dbReference type="NCBI Taxonomy" id="320322"/>
    <lineage>
        <taxon>Eukaryota</taxon>
        <taxon>Viridiplantae</taxon>
        <taxon>Streptophyta</taxon>
        <taxon>Embryophyta</taxon>
        <taxon>Tracheophyta</taxon>
        <taxon>Spermatophyta</taxon>
        <taxon>Magnoliopsida</taxon>
        <taxon>Liliopsida</taxon>
        <taxon>Zingiberales</taxon>
        <taxon>Musaceae</taxon>
        <taxon>Musa</taxon>
    </lineage>
</organism>
<keyword evidence="6" id="KW-0812">Transmembrane</keyword>
<evidence type="ECO:0000256" key="4">
    <source>
        <dbReference type="ARBA" id="ARBA00023002"/>
    </source>
</evidence>
<dbReference type="AlphaFoldDB" id="A0A9E7I7N2"/>
<evidence type="ECO:0000256" key="5">
    <source>
        <dbReference type="ARBA" id="ARBA00023136"/>
    </source>
</evidence>
<dbReference type="PANTHER" id="PTHR32100">
    <property type="entry name" value="OMEGA-6 FATTY ACID DESATURASE, CHLOROPLASTIC"/>
    <property type="match status" value="1"/>
</dbReference>
<comment type="similarity">
    <text evidence="3">Belongs to the fatty acid desaturase type 1 family.</text>
</comment>
<dbReference type="GO" id="GO:0016020">
    <property type="term" value="C:membrane"/>
    <property type="evidence" value="ECO:0007669"/>
    <property type="project" value="UniProtKB-SubCell"/>
</dbReference>
<protein>
    <submittedName>
        <fullName evidence="9">Omega-3 fatty acid desaturase</fullName>
    </submittedName>
</protein>
<dbReference type="EMBL" id="CP097511">
    <property type="protein sequence ID" value="URE43434.1"/>
    <property type="molecule type" value="Genomic_DNA"/>
</dbReference>
<feature type="domain" description="Fatty acid desaturase N-terminal" evidence="8">
    <location>
        <begin position="11"/>
        <end position="65"/>
    </location>
</feature>
<keyword evidence="5 6" id="KW-0472">Membrane</keyword>
<dbReference type="GO" id="GO:0016717">
    <property type="term" value="F:oxidoreductase activity, acting on paired donors, with oxidation of a pair of donors resulting in the reduction of molecular oxygen to two molecules of water"/>
    <property type="evidence" value="ECO:0007669"/>
    <property type="project" value="InterPro"/>
</dbReference>
<dbReference type="GO" id="GO:0006629">
    <property type="term" value="P:lipid metabolic process"/>
    <property type="evidence" value="ECO:0007669"/>
    <property type="project" value="InterPro"/>
</dbReference>